<dbReference type="PANTHER" id="PTHR33407">
    <property type="entry name" value="PECTATE LYASE F-RELATED"/>
    <property type="match status" value="1"/>
</dbReference>
<organism evidence="12 13">
    <name type="scientific">Halosaccharopolyspora lacisalsi</name>
    <dbReference type="NCBI Taxonomy" id="1000566"/>
    <lineage>
        <taxon>Bacteria</taxon>
        <taxon>Bacillati</taxon>
        <taxon>Actinomycetota</taxon>
        <taxon>Actinomycetes</taxon>
        <taxon>Pseudonocardiales</taxon>
        <taxon>Pseudonocardiaceae</taxon>
        <taxon>Halosaccharopolyspora</taxon>
    </lineage>
</organism>
<evidence type="ECO:0000256" key="6">
    <source>
        <dbReference type="ARBA" id="ARBA00022525"/>
    </source>
</evidence>
<keyword evidence="8 10" id="KW-0106">Calcium</keyword>
<dbReference type="GO" id="GO:0005576">
    <property type="term" value="C:extracellular region"/>
    <property type="evidence" value="ECO:0007669"/>
    <property type="project" value="UniProtKB-SubCell"/>
</dbReference>
<dbReference type="SUPFAM" id="SSF51126">
    <property type="entry name" value="Pectin lyase-like"/>
    <property type="match status" value="1"/>
</dbReference>
<dbReference type="GO" id="GO:0030570">
    <property type="term" value="F:pectate lyase activity"/>
    <property type="evidence" value="ECO:0007669"/>
    <property type="project" value="UniProtKB-UniRule"/>
</dbReference>
<keyword evidence="9 10" id="KW-0456">Lyase</keyword>
<evidence type="ECO:0000256" key="11">
    <source>
        <dbReference type="SAM" id="MobiDB-lite"/>
    </source>
</evidence>
<reference evidence="12 13" key="1">
    <citation type="submission" date="2020-07" db="EMBL/GenBank/DDBJ databases">
        <title>Sequencing the genomes of 1000 actinobacteria strains.</title>
        <authorList>
            <person name="Klenk H.-P."/>
        </authorList>
    </citation>
    <scope>NUCLEOTIDE SEQUENCE [LARGE SCALE GENOMIC DNA]</scope>
    <source>
        <strain evidence="12 13">DSM 45975</strain>
    </source>
</reference>
<comment type="subcellular location">
    <subcellularLocation>
        <location evidence="3 10">Secreted</location>
    </subcellularLocation>
</comment>
<protein>
    <recommendedName>
        <fullName evidence="5 10">Pectate lyase</fullName>
        <ecNumber evidence="5 10">4.2.2.2</ecNumber>
    </recommendedName>
</protein>
<dbReference type="GO" id="GO:0045490">
    <property type="term" value="P:pectin catabolic process"/>
    <property type="evidence" value="ECO:0007669"/>
    <property type="project" value="TreeGrafter"/>
</dbReference>
<evidence type="ECO:0000313" key="12">
    <source>
        <dbReference type="EMBL" id="MBA8823235.1"/>
    </source>
</evidence>
<feature type="chain" id="PRO_5033111627" description="Pectate lyase" evidence="10">
    <location>
        <begin position="42"/>
        <end position="289"/>
    </location>
</feature>
<dbReference type="InterPro" id="IPR011050">
    <property type="entry name" value="Pectin_lyase_fold/virulence"/>
</dbReference>
<evidence type="ECO:0000256" key="7">
    <source>
        <dbReference type="ARBA" id="ARBA00022729"/>
    </source>
</evidence>
<dbReference type="EC" id="4.2.2.2" evidence="5 10"/>
<evidence type="ECO:0000313" key="13">
    <source>
        <dbReference type="Proteomes" id="UP000569329"/>
    </source>
</evidence>
<evidence type="ECO:0000256" key="8">
    <source>
        <dbReference type="ARBA" id="ARBA00022837"/>
    </source>
</evidence>
<evidence type="ECO:0000256" key="5">
    <source>
        <dbReference type="ARBA" id="ARBA00012272"/>
    </source>
</evidence>
<gene>
    <name evidence="12" type="ORF">FHX42_000564</name>
</gene>
<evidence type="ECO:0000256" key="3">
    <source>
        <dbReference type="ARBA" id="ARBA00004613"/>
    </source>
</evidence>
<keyword evidence="13" id="KW-1185">Reference proteome</keyword>
<sequence length="289" mass="30292">MEQHHLSKRTRTTRSRALRWASRSSLLVAVIAAVVSAPAQAATTTSDGRAPSPAPAPRAADIDFPTPTGERAVDSTIEVSGTFDGELTRYYGTGDLGGSGQDEGQPAMFALEDGATLRNVVIGAPAADGVHCLGSCTISNVWWEDVGEDAATSDASSSEAVMTISGGAARQAEDKVFQHNGPGTVRVEDFAVSDFGKLYRSCGNCSESNQRNVVLNNVSVYAPGKALVGINTNYGDTARLSGITVHGDSEREITICGKYRGVTEGEPEQIGSGPDDTHCLYTAEDITYG</sequence>
<comment type="cofactor">
    <cofactor evidence="2 10">
        <name>Ca(2+)</name>
        <dbReference type="ChEBI" id="CHEBI:29108"/>
    </cofactor>
</comment>
<accession>A0A839DVC4</accession>
<dbReference type="RefSeq" id="WP_182542580.1">
    <property type="nucleotide sequence ID" value="NZ_JACGWZ010000001.1"/>
</dbReference>
<evidence type="ECO:0000256" key="10">
    <source>
        <dbReference type="RuleBase" id="RU367009"/>
    </source>
</evidence>
<feature type="region of interest" description="Disordered" evidence="11">
    <location>
        <begin position="40"/>
        <end position="70"/>
    </location>
</feature>
<evidence type="ECO:0000256" key="9">
    <source>
        <dbReference type="ARBA" id="ARBA00023239"/>
    </source>
</evidence>
<dbReference type="Proteomes" id="UP000569329">
    <property type="component" value="Unassembled WGS sequence"/>
</dbReference>
<dbReference type="InterPro" id="IPR012334">
    <property type="entry name" value="Pectin_lyas_fold"/>
</dbReference>
<keyword evidence="7 10" id="KW-0732">Signal</keyword>
<comment type="similarity">
    <text evidence="4 10">Belongs to the polysaccharide lyase 3 family.</text>
</comment>
<dbReference type="Pfam" id="PF03211">
    <property type="entry name" value="Pectate_lyase"/>
    <property type="match status" value="1"/>
</dbReference>
<proteinExistence type="inferred from homology"/>
<dbReference type="PANTHER" id="PTHR33407:SF9">
    <property type="entry name" value="PECTATE LYASE F-RELATED"/>
    <property type="match status" value="1"/>
</dbReference>
<keyword evidence="6 10" id="KW-0964">Secreted</keyword>
<dbReference type="AlphaFoldDB" id="A0A839DVC4"/>
<comment type="caution">
    <text evidence="12">The sequence shown here is derived from an EMBL/GenBank/DDBJ whole genome shotgun (WGS) entry which is preliminary data.</text>
</comment>
<dbReference type="Gene3D" id="2.160.20.10">
    <property type="entry name" value="Single-stranded right-handed beta-helix, Pectin lyase-like"/>
    <property type="match status" value="1"/>
</dbReference>
<evidence type="ECO:0000256" key="1">
    <source>
        <dbReference type="ARBA" id="ARBA00000695"/>
    </source>
</evidence>
<evidence type="ECO:0000256" key="4">
    <source>
        <dbReference type="ARBA" id="ARBA00006463"/>
    </source>
</evidence>
<comment type="catalytic activity">
    <reaction evidence="1 10">
        <text>Eliminative cleavage of (1-&gt;4)-alpha-D-galacturonan to give oligosaccharides with 4-deoxy-alpha-D-galact-4-enuronosyl groups at their non-reducing ends.</text>
        <dbReference type="EC" id="4.2.2.2"/>
    </reaction>
</comment>
<feature type="signal peptide" evidence="10">
    <location>
        <begin position="1"/>
        <end position="41"/>
    </location>
</feature>
<dbReference type="InterPro" id="IPR004898">
    <property type="entry name" value="Pectate_lyase_PlyH/PlyE-like"/>
</dbReference>
<dbReference type="EMBL" id="JACGWZ010000001">
    <property type="protein sequence ID" value="MBA8823235.1"/>
    <property type="molecule type" value="Genomic_DNA"/>
</dbReference>
<name>A0A839DVC4_9PSEU</name>
<evidence type="ECO:0000256" key="2">
    <source>
        <dbReference type="ARBA" id="ARBA00001913"/>
    </source>
</evidence>
<comment type="function">
    <text evidence="10">Catalyzes the depolymerization of both polygalacturonate and pectins of methyl esterification degree from 22 to 89%, with an endo mode of action. In contrast to the majority of pectate lyases, displays high activity on highly methylated pectins.</text>
</comment>